<comment type="caution">
    <text evidence="1">The sequence shown here is derived from an EMBL/GenBank/DDBJ whole genome shotgun (WGS) entry which is preliminary data.</text>
</comment>
<dbReference type="AlphaFoldDB" id="A0AAV7N4E0"/>
<keyword evidence="2" id="KW-1185">Reference proteome</keyword>
<sequence length="199" mass="21417">MRRISSNEPHGRCGTLSMAVHGASLSRGHFTTATYRQLSTAVFAVPSDTPRRCTLVTQPSPHLRQALLTQQRGLGPTGGVPHSAPMLRTANLGREQRTPCPFLASQPPSPHATSTLVHLWHKRLTSDRAALQVHAQLSSAFNFVGPARAASIAKRQSRPLSHPIRCPQLGAGVQDRFSTAAFPITRQAPGTHFQAGCLS</sequence>
<dbReference type="Proteomes" id="UP001066276">
    <property type="component" value="Chromosome 9"/>
</dbReference>
<evidence type="ECO:0000313" key="1">
    <source>
        <dbReference type="EMBL" id="KAJ1110896.1"/>
    </source>
</evidence>
<organism evidence="1 2">
    <name type="scientific">Pleurodeles waltl</name>
    <name type="common">Iberian ribbed newt</name>
    <dbReference type="NCBI Taxonomy" id="8319"/>
    <lineage>
        <taxon>Eukaryota</taxon>
        <taxon>Metazoa</taxon>
        <taxon>Chordata</taxon>
        <taxon>Craniata</taxon>
        <taxon>Vertebrata</taxon>
        <taxon>Euteleostomi</taxon>
        <taxon>Amphibia</taxon>
        <taxon>Batrachia</taxon>
        <taxon>Caudata</taxon>
        <taxon>Salamandroidea</taxon>
        <taxon>Salamandridae</taxon>
        <taxon>Pleurodelinae</taxon>
        <taxon>Pleurodeles</taxon>
    </lineage>
</organism>
<dbReference type="EMBL" id="JANPWB010000013">
    <property type="protein sequence ID" value="KAJ1110896.1"/>
    <property type="molecule type" value="Genomic_DNA"/>
</dbReference>
<name>A0AAV7N4E0_PLEWA</name>
<accession>A0AAV7N4E0</accession>
<reference evidence="1" key="1">
    <citation type="journal article" date="2022" name="bioRxiv">
        <title>Sequencing and chromosome-scale assembly of the giantPleurodeles waltlgenome.</title>
        <authorList>
            <person name="Brown T."/>
            <person name="Elewa A."/>
            <person name="Iarovenko S."/>
            <person name="Subramanian E."/>
            <person name="Araus A.J."/>
            <person name="Petzold A."/>
            <person name="Susuki M."/>
            <person name="Suzuki K.-i.T."/>
            <person name="Hayashi T."/>
            <person name="Toyoda A."/>
            <person name="Oliveira C."/>
            <person name="Osipova E."/>
            <person name="Leigh N.D."/>
            <person name="Simon A."/>
            <person name="Yun M.H."/>
        </authorList>
    </citation>
    <scope>NUCLEOTIDE SEQUENCE</scope>
    <source>
        <strain evidence="1">20211129_DDA</strain>
        <tissue evidence="1">Liver</tissue>
    </source>
</reference>
<protein>
    <submittedName>
        <fullName evidence="1">Uncharacterized protein</fullName>
    </submittedName>
</protein>
<evidence type="ECO:0000313" key="2">
    <source>
        <dbReference type="Proteomes" id="UP001066276"/>
    </source>
</evidence>
<gene>
    <name evidence="1" type="ORF">NDU88_008242</name>
</gene>
<proteinExistence type="predicted"/>